<organism evidence="6">
    <name type="scientific">Attheya septentrionalis</name>
    <dbReference type="NCBI Taxonomy" id="420275"/>
    <lineage>
        <taxon>Eukaryota</taxon>
        <taxon>Sar</taxon>
        <taxon>Stramenopiles</taxon>
        <taxon>Ochrophyta</taxon>
        <taxon>Bacillariophyta</taxon>
        <taxon>Coscinodiscophyceae</taxon>
        <taxon>Chaetocerotophycidae</taxon>
        <taxon>Chaetocerotales</taxon>
        <taxon>Attheyaceae</taxon>
        <taxon>Attheya</taxon>
    </lineage>
</organism>
<dbReference type="Pfam" id="PF12796">
    <property type="entry name" value="Ank_2"/>
    <property type="match status" value="1"/>
</dbReference>
<evidence type="ECO:0000256" key="2">
    <source>
        <dbReference type="ARBA" id="ARBA00023043"/>
    </source>
</evidence>
<feature type="compositionally biased region" description="Basic and acidic residues" evidence="4">
    <location>
        <begin position="82"/>
        <end position="94"/>
    </location>
</feature>
<feature type="repeat" description="ANK" evidence="3">
    <location>
        <begin position="144"/>
        <end position="176"/>
    </location>
</feature>
<dbReference type="InterPro" id="IPR002110">
    <property type="entry name" value="Ankyrin_rpt"/>
</dbReference>
<sequence length="213" mass="23751">MQPGDMVLYESHSVIHGRPFPLKGRYYANVFIHFEPTGHSLRHEAKVHGEDPVASYQNAMEKDDPAVTDEQDGLPSYIVRGSPEESRWRQDHGMQRKKYSPKYTSTTFETGSNVCHGAASRGDLGLIQQIAEENEDMIYAKDGNGWQPLHEAVRGGHVDIVEFLLEKGADVNARTHKDKGGSALWWAENTHGENHPVVKALKKAGALNIDPEL</sequence>
<dbReference type="PROSITE" id="PS50297">
    <property type="entry name" value="ANK_REP_REGION"/>
    <property type="match status" value="1"/>
</dbReference>
<evidence type="ECO:0000256" key="4">
    <source>
        <dbReference type="SAM" id="MobiDB-lite"/>
    </source>
</evidence>
<dbReference type="GO" id="GO:0085020">
    <property type="term" value="P:protein K6-linked ubiquitination"/>
    <property type="evidence" value="ECO:0007669"/>
    <property type="project" value="TreeGrafter"/>
</dbReference>
<feature type="region of interest" description="Disordered" evidence="4">
    <location>
        <begin position="64"/>
        <end position="99"/>
    </location>
</feature>
<dbReference type="EMBL" id="HBHQ01027960">
    <property type="protein sequence ID" value="CAD9827117.1"/>
    <property type="molecule type" value="Transcribed_RNA"/>
</dbReference>
<gene>
    <name evidence="5" type="ORF">ASEP1449_LOCUS18951</name>
    <name evidence="6" type="ORF">ASEP1449_LOCUS18954</name>
</gene>
<proteinExistence type="predicted"/>
<dbReference type="PRINTS" id="PR01415">
    <property type="entry name" value="ANKYRIN"/>
</dbReference>
<keyword evidence="1" id="KW-0677">Repeat</keyword>
<evidence type="ECO:0000256" key="3">
    <source>
        <dbReference type="PROSITE-ProRule" id="PRU00023"/>
    </source>
</evidence>
<dbReference type="InterPro" id="IPR036770">
    <property type="entry name" value="Ankyrin_rpt-contain_sf"/>
</dbReference>
<dbReference type="AlphaFoldDB" id="A0A6T7K814"/>
<dbReference type="PROSITE" id="PS50088">
    <property type="entry name" value="ANK_REPEAT"/>
    <property type="match status" value="1"/>
</dbReference>
<dbReference type="EMBL" id="HBHQ01027963">
    <property type="protein sequence ID" value="CAD9827120.1"/>
    <property type="molecule type" value="Transcribed_RNA"/>
</dbReference>
<dbReference type="GO" id="GO:0004842">
    <property type="term" value="F:ubiquitin-protein transferase activity"/>
    <property type="evidence" value="ECO:0007669"/>
    <property type="project" value="TreeGrafter"/>
</dbReference>
<accession>A0A6T7K814</accession>
<evidence type="ECO:0000313" key="6">
    <source>
        <dbReference type="EMBL" id="CAD9827120.1"/>
    </source>
</evidence>
<dbReference type="SUPFAM" id="SSF48403">
    <property type="entry name" value="Ankyrin repeat"/>
    <property type="match status" value="1"/>
</dbReference>
<evidence type="ECO:0000313" key="5">
    <source>
        <dbReference type="EMBL" id="CAD9827117.1"/>
    </source>
</evidence>
<dbReference type="PANTHER" id="PTHR24171:SF8">
    <property type="entry name" value="BRCA1-ASSOCIATED RING DOMAIN PROTEIN 1"/>
    <property type="match status" value="1"/>
</dbReference>
<name>A0A6T7K814_9STRA</name>
<dbReference type="SMART" id="SM00248">
    <property type="entry name" value="ANK"/>
    <property type="match status" value="3"/>
</dbReference>
<dbReference type="Gene3D" id="1.25.40.20">
    <property type="entry name" value="Ankyrin repeat-containing domain"/>
    <property type="match status" value="1"/>
</dbReference>
<keyword evidence="2 3" id="KW-0040">ANK repeat</keyword>
<reference evidence="6" key="1">
    <citation type="submission" date="2021-01" db="EMBL/GenBank/DDBJ databases">
        <authorList>
            <person name="Corre E."/>
            <person name="Pelletier E."/>
            <person name="Niang G."/>
            <person name="Scheremetjew M."/>
            <person name="Finn R."/>
            <person name="Kale V."/>
            <person name="Holt S."/>
            <person name="Cochrane G."/>
            <person name="Meng A."/>
            <person name="Brown T."/>
            <person name="Cohen L."/>
        </authorList>
    </citation>
    <scope>NUCLEOTIDE SEQUENCE</scope>
    <source>
        <strain evidence="6">CCMP2084</strain>
    </source>
</reference>
<protein>
    <submittedName>
        <fullName evidence="6">Uncharacterized protein</fullName>
    </submittedName>
</protein>
<evidence type="ECO:0000256" key="1">
    <source>
        <dbReference type="ARBA" id="ARBA00022737"/>
    </source>
</evidence>
<dbReference type="PANTHER" id="PTHR24171">
    <property type="entry name" value="ANKYRIN REPEAT DOMAIN-CONTAINING PROTEIN 39-RELATED"/>
    <property type="match status" value="1"/>
</dbReference>